<dbReference type="PANTHER" id="PTHR30411:SF4">
    <property type="entry name" value="YBAK_AMINOACYL-TRNA SYNTHETASE-ASSOCIATED DOMAIN-CONTAINING PROTEIN"/>
    <property type="match status" value="1"/>
</dbReference>
<dbReference type="AlphaFoldDB" id="A0A9W8BGX6"/>
<dbReference type="InterPro" id="IPR036754">
    <property type="entry name" value="YbaK/aa-tRNA-synt-asso_dom_sf"/>
</dbReference>
<evidence type="ECO:0008006" key="3">
    <source>
        <dbReference type="Google" id="ProtNLM"/>
    </source>
</evidence>
<evidence type="ECO:0000313" key="1">
    <source>
        <dbReference type="EMBL" id="KAJ2002851.1"/>
    </source>
</evidence>
<gene>
    <name evidence="1" type="ORF">H4R26_003386</name>
</gene>
<name>A0A9W8BGX6_9FUNG</name>
<sequence length="127" mass="14101">MENKRWRPIDPPQSKYYCVLVQYTQSIDTGAMADFVRSTIMDQTTARKHFNYRLVAAEVSLELTGFGNNAVCPIGLAHPLALIVCQSIAKLQPPVFWLGGGHVDYKLAVPVDRFIQATGCHVADISH</sequence>
<dbReference type="OrthoDB" id="1058301at2759"/>
<dbReference type="Proteomes" id="UP001150907">
    <property type="component" value="Unassembled WGS sequence"/>
</dbReference>
<comment type="caution">
    <text evidence="1">The sequence shown here is derived from an EMBL/GenBank/DDBJ whole genome shotgun (WGS) entry which is preliminary data.</text>
</comment>
<dbReference type="EMBL" id="JANBQF010000265">
    <property type="protein sequence ID" value="KAJ2002851.1"/>
    <property type="molecule type" value="Genomic_DNA"/>
</dbReference>
<reference evidence="1" key="1">
    <citation type="submission" date="2022-07" db="EMBL/GenBank/DDBJ databases">
        <title>Phylogenomic reconstructions and comparative analyses of Kickxellomycotina fungi.</title>
        <authorList>
            <person name="Reynolds N.K."/>
            <person name="Stajich J.E."/>
            <person name="Barry K."/>
            <person name="Grigoriev I.V."/>
            <person name="Crous P."/>
            <person name="Smith M.E."/>
        </authorList>
    </citation>
    <scope>NUCLEOTIDE SEQUENCE</scope>
    <source>
        <strain evidence="1">IMI 214461</strain>
    </source>
</reference>
<organism evidence="1 2">
    <name type="scientific">Coemansia thaxteri</name>
    <dbReference type="NCBI Taxonomy" id="2663907"/>
    <lineage>
        <taxon>Eukaryota</taxon>
        <taxon>Fungi</taxon>
        <taxon>Fungi incertae sedis</taxon>
        <taxon>Zoopagomycota</taxon>
        <taxon>Kickxellomycotina</taxon>
        <taxon>Kickxellomycetes</taxon>
        <taxon>Kickxellales</taxon>
        <taxon>Kickxellaceae</taxon>
        <taxon>Coemansia</taxon>
    </lineage>
</organism>
<dbReference type="PANTHER" id="PTHR30411">
    <property type="entry name" value="CYTOPLASMIC PROTEIN"/>
    <property type="match status" value="1"/>
</dbReference>
<accession>A0A9W8BGX6</accession>
<protein>
    <recommendedName>
        <fullName evidence="3">YbaK/aminoacyl-tRNA synthetase-associated domain-containing protein</fullName>
    </recommendedName>
</protein>
<evidence type="ECO:0000313" key="2">
    <source>
        <dbReference type="Proteomes" id="UP001150907"/>
    </source>
</evidence>
<dbReference type="Gene3D" id="3.90.960.10">
    <property type="entry name" value="YbaK/aminoacyl-tRNA synthetase-associated domain"/>
    <property type="match status" value="1"/>
</dbReference>
<proteinExistence type="predicted"/>
<dbReference type="SUPFAM" id="SSF55826">
    <property type="entry name" value="YbaK/ProRS associated domain"/>
    <property type="match status" value="1"/>
</dbReference>
<dbReference type="GO" id="GO:0002161">
    <property type="term" value="F:aminoacyl-tRNA deacylase activity"/>
    <property type="evidence" value="ECO:0007669"/>
    <property type="project" value="InterPro"/>
</dbReference>
<keyword evidence="2" id="KW-1185">Reference proteome</keyword>